<reference evidence="2 3" key="1">
    <citation type="submission" date="2024-07" db="EMBL/GenBank/DDBJ databases">
        <authorList>
            <person name="Hebao G."/>
        </authorList>
    </citation>
    <scope>NUCLEOTIDE SEQUENCE [LARGE SCALE GENOMIC DNA]</scope>
    <source>
        <strain evidence="2 3">ACCC 02193</strain>
    </source>
</reference>
<sequence length="72" mass="8140">WRLTTPNFRKIARSLHSTAKGLFIRIYPQSYPHPAVRTNLDEHHANVFATMPRKNPGPHLGALPESSLLLSL</sequence>
<gene>
    <name evidence="2" type="ORF">AB6T85_23350</name>
</gene>
<keyword evidence="3" id="KW-1185">Reference proteome</keyword>
<protein>
    <submittedName>
        <fullName evidence="2">Uncharacterized protein</fullName>
    </submittedName>
</protein>
<organism evidence="2 3">
    <name type="scientific">Erwinia aeris</name>
    <dbReference type="NCBI Taxonomy" id="3239803"/>
    <lineage>
        <taxon>Bacteria</taxon>
        <taxon>Pseudomonadati</taxon>
        <taxon>Pseudomonadota</taxon>
        <taxon>Gammaproteobacteria</taxon>
        <taxon>Enterobacterales</taxon>
        <taxon>Erwiniaceae</taxon>
        <taxon>Erwinia</taxon>
    </lineage>
</organism>
<accession>A0ABV4EEV5</accession>
<feature type="region of interest" description="Disordered" evidence="1">
    <location>
        <begin position="52"/>
        <end position="72"/>
    </location>
</feature>
<dbReference type="Proteomes" id="UP001565243">
    <property type="component" value="Unassembled WGS sequence"/>
</dbReference>
<evidence type="ECO:0000313" key="3">
    <source>
        <dbReference type="Proteomes" id="UP001565243"/>
    </source>
</evidence>
<evidence type="ECO:0000256" key="1">
    <source>
        <dbReference type="SAM" id="MobiDB-lite"/>
    </source>
</evidence>
<proteinExistence type="predicted"/>
<dbReference type="EMBL" id="JBGFFX010000022">
    <property type="protein sequence ID" value="MEY8773343.1"/>
    <property type="molecule type" value="Genomic_DNA"/>
</dbReference>
<comment type="caution">
    <text evidence="2">The sequence shown here is derived from an EMBL/GenBank/DDBJ whole genome shotgun (WGS) entry which is preliminary data.</text>
</comment>
<feature type="non-terminal residue" evidence="2">
    <location>
        <position position="1"/>
    </location>
</feature>
<name>A0ABV4EEV5_9GAMM</name>
<dbReference type="RefSeq" id="WP_369896998.1">
    <property type="nucleotide sequence ID" value="NZ_JBGFFX010000022.1"/>
</dbReference>
<evidence type="ECO:0000313" key="2">
    <source>
        <dbReference type="EMBL" id="MEY8773343.1"/>
    </source>
</evidence>